<dbReference type="InterPro" id="IPR012337">
    <property type="entry name" value="RNaseH-like_sf"/>
</dbReference>
<dbReference type="AlphaFoldDB" id="A0A0L7QYC0"/>
<keyword evidence="1" id="KW-0645">Protease</keyword>
<evidence type="ECO:0000256" key="1">
    <source>
        <dbReference type="ARBA" id="ARBA00022670"/>
    </source>
</evidence>
<dbReference type="STRING" id="597456.A0A0L7QYC0"/>
<dbReference type="Gene3D" id="3.30.420.10">
    <property type="entry name" value="Ribonuclease H-like superfamily/Ribonuclease H"/>
    <property type="match status" value="1"/>
</dbReference>
<name>A0A0L7QYC0_9HYME</name>
<dbReference type="InterPro" id="IPR025724">
    <property type="entry name" value="GAG-pre-integrase_dom"/>
</dbReference>
<proteinExistence type="predicted"/>
<sequence length="426" mass="49114">MSESNERKKGEYENEKYHLWLLDSGSTSHMTQNEFICDNMIEEKRNISLADKNGEILTSKGISDVVIKQSGGKSKIRLRNVLCVPELNTNLLSVAKITDYGYNVNFSKFGAVVYKEPGDIEMTAVRINNAYYVRTFLANERAATASTQENIWHKRMGHANKEVIEQMKRENLVIGMTADWKSKCESCIEGKACRKSHPRVERIRTRRIMELWHTDLIGPIKPSTYGKKNYILTVIDDYSRMIFIRLLNEKSDAAEEIKKLITVMENQTEVKLKRIRSDNGGEYLGKNLNNWFEEKGIVHELSPPMTPQCNGIAERGNRTIIETIRTMLADSKLSLRFWGEAANAAAYTRNRIKSRVHGKTPYEVWHQRKPNVQHMKRFGCMAYVLSKGGTRKKFDSKIKRGFFVGYNENKTYRVYLKQTVLNVTAM</sequence>
<reference evidence="3 4" key="1">
    <citation type="submission" date="2015-07" db="EMBL/GenBank/DDBJ databases">
        <title>The genome of Habropoda laboriosa.</title>
        <authorList>
            <person name="Pan H."/>
            <person name="Kapheim K."/>
        </authorList>
    </citation>
    <scope>NUCLEOTIDE SEQUENCE [LARGE SCALE GENOMIC DNA]</scope>
    <source>
        <strain evidence="3">0110345459</strain>
    </source>
</reference>
<dbReference type="GO" id="GO:0008233">
    <property type="term" value="F:peptidase activity"/>
    <property type="evidence" value="ECO:0007669"/>
    <property type="project" value="UniProtKB-KW"/>
</dbReference>
<keyword evidence="4" id="KW-1185">Reference proteome</keyword>
<evidence type="ECO:0000259" key="2">
    <source>
        <dbReference type="PROSITE" id="PS50994"/>
    </source>
</evidence>
<dbReference type="GO" id="GO:0006508">
    <property type="term" value="P:proteolysis"/>
    <property type="evidence" value="ECO:0007669"/>
    <property type="project" value="UniProtKB-KW"/>
</dbReference>
<dbReference type="Proteomes" id="UP000053825">
    <property type="component" value="Unassembled WGS sequence"/>
</dbReference>
<evidence type="ECO:0000313" key="4">
    <source>
        <dbReference type="Proteomes" id="UP000053825"/>
    </source>
</evidence>
<accession>A0A0L7QYC0</accession>
<dbReference type="InterPro" id="IPR001584">
    <property type="entry name" value="Integrase_cat-core"/>
</dbReference>
<dbReference type="InterPro" id="IPR057670">
    <property type="entry name" value="SH3_retrovirus"/>
</dbReference>
<dbReference type="EMBL" id="KQ414692">
    <property type="protein sequence ID" value="KOC63603.1"/>
    <property type="molecule type" value="Genomic_DNA"/>
</dbReference>
<dbReference type="GO" id="GO:0003676">
    <property type="term" value="F:nucleic acid binding"/>
    <property type="evidence" value="ECO:0007669"/>
    <property type="project" value="InterPro"/>
</dbReference>
<dbReference type="Pfam" id="PF13976">
    <property type="entry name" value="gag_pre-integrs"/>
    <property type="match status" value="1"/>
</dbReference>
<dbReference type="InterPro" id="IPR036397">
    <property type="entry name" value="RNaseH_sf"/>
</dbReference>
<dbReference type="Pfam" id="PF00665">
    <property type="entry name" value="rve"/>
    <property type="match status" value="1"/>
</dbReference>
<dbReference type="SUPFAM" id="SSF53098">
    <property type="entry name" value="Ribonuclease H-like"/>
    <property type="match status" value="1"/>
</dbReference>
<dbReference type="PANTHER" id="PTHR42648:SF19">
    <property type="entry name" value="RNA-DIRECTED DNA POLYMERASE"/>
    <property type="match status" value="1"/>
</dbReference>
<evidence type="ECO:0000313" key="3">
    <source>
        <dbReference type="EMBL" id="KOC63603.1"/>
    </source>
</evidence>
<dbReference type="InterPro" id="IPR054722">
    <property type="entry name" value="PolX-like_BBD"/>
</dbReference>
<feature type="domain" description="Integrase catalytic" evidence="2">
    <location>
        <begin position="194"/>
        <end position="369"/>
    </location>
</feature>
<organism evidence="3 4">
    <name type="scientific">Habropoda laboriosa</name>
    <dbReference type="NCBI Taxonomy" id="597456"/>
    <lineage>
        <taxon>Eukaryota</taxon>
        <taxon>Metazoa</taxon>
        <taxon>Ecdysozoa</taxon>
        <taxon>Arthropoda</taxon>
        <taxon>Hexapoda</taxon>
        <taxon>Insecta</taxon>
        <taxon>Pterygota</taxon>
        <taxon>Neoptera</taxon>
        <taxon>Endopterygota</taxon>
        <taxon>Hymenoptera</taxon>
        <taxon>Apocrita</taxon>
        <taxon>Aculeata</taxon>
        <taxon>Apoidea</taxon>
        <taxon>Anthophila</taxon>
        <taxon>Apidae</taxon>
        <taxon>Habropoda</taxon>
    </lineage>
</organism>
<dbReference type="PANTHER" id="PTHR42648">
    <property type="entry name" value="TRANSPOSASE, PUTATIVE-RELATED"/>
    <property type="match status" value="1"/>
</dbReference>
<dbReference type="InterPro" id="IPR039537">
    <property type="entry name" value="Retrotran_Ty1/copia-like"/>
</dbReference>
<gene>
    <name evidence="3" type="ORF">WH47_02484</name>
</gene>
<protein>
    <submittedName>
        <fullName evidence="3">Copia protein</fullName>
    </submittedName>
</protein>
<dbReference type="GO" id="GO:0015074">
    <property type="term" value="P:DNA integration"/>
    <property type="evidence" value="ECO:0007669"/>
    <property type="project" value="InterPro"/>
</dbReference>
<dbReference type="PROSITE" id="PS50994">
    <property type="entry name" value="INTEGRASE"/>
    <property type="match status" value="1"/>
</dbReference>
<keyword evidence="1" id="KW-0378">Hydrolase</keyword>
<dbReference type="Pfam" id="PF25597">
    <property type="entry name" value="SH3_retrovirus"/>
    <property type="match status" value="1"/>
</dbReference>
<dbReference type="Pfam" id="PF22936">
    <property type="entry name" value="Pol_BBD"/>
    <property type="match status" value="1"/>
</dbReference>